<evidence type="ECO:0000313" key="5">
    <source>
        <dbReference type="Proteomes" id="UP000257123"/>
    </source>
</evidence>
<dbReference type="OrthoDB" id="28420at2157"/>
<dbReference type="EMBL" id="DUJP01000021">
    <property type="protein sequence ID" value="HII46785.1"/>
    <property type="molecule type" value="Genomic_DNA"/>
</dbReference>
<evidence type="ECO:0000313" key="2">
    <source>
        <dbReference type="EMBL" id="RFA97569.1"/>
    </source>
</evidence>
<name>A0A371R1Z9_9CREN</name>
<dbReference type="GeneID" id="1463543"/>
<reference evidence="1" key="2">
    <citation type="journal article" date="2020" name="bioRxiv">
        <title>A rank-normalized archaeal taxonomy based on genome phylogeny resolves widespread incomplete and uneven classifications.</title>
        <authorList>
            <person name="Rinke C."/>
            <person name="Chuvochina M."/>
            <person name="Mussig A.J."/>
            <person name="Chaumeil P.-A."/>
            <person name="Waite D.W."/>
            <person name="Whitman W.B."/>
            <person name="Parks D.H."/>
            <person name="Hugenholtz P."/>
        </authorList>
    </citation>
    <scope>NUCLEOTIDE SEQUENCE</scope>
    <source>
        <strain evidence="1">UBA8839</strain>
    </source>
</reference>
<dbReference type="EMBL" id="NMUE01000005">
    <property type="protein sequence ID" value="RFA97569.1"/>
    <property type="molecule type" value="Genomic_DNA"/>
</dbReference>
<dbReference type="OMA" id="FELVCTC"/>
<organism evidence="2 5">
    <name type="scientific">Pyrobaculum aerophilum</name>
    <dbReference type="NCBI Taxonomy" id="13773"/>
    <lineage>
        <taxon>Archaea</taxon>
        <taxon>Thermoproteota</taxon>
        <taxon>Thermoprotei</taxon>
        <taxon>Thermoproteales</taxon>
        <taxon>Thermoproteaceae</taxon>
        <taxon>Pyrobaculum</taxon>
    </lineage>
</organism>
<evidence type="ECO:0000313" key="3">
    <source>
        <dbReference type="EMBL" id="RFA99324.1"/>
    </source>
</evidence>
<dbReference type="Proteomes" id="UP000256877">
    <property type="component" value="Unassembled WGS sequence"/>
</dbReference>
<dbReference type="AlphaFoldDB" id="A0A371R1Z9"/>
<evidence type="ECO:0000313" key="1">
    <source>
        <dbReference type="EMBL" id="HII46785.1"/>
    </source>
</evidence>
<protein>
    <submittedName>
        <fullName evidence="2">Uncharacterized protein</fullName>
    </submittedName>
</protein>
<dbReference type="RefSeq" id="WP_011008850.1">
    <property type="nucleotide sequence ID" value="NZ_DAIOPL010000007.1"/>
</dbReference>
<gene>
    <name evidence="2" type="ORF">CGL51_02695</name>
    <name evidence="3" type="ORF">CGL52_03880</name>
    <name evidence="1" type="ORF">HA333_04875</name>
</gene>
<reference evidence="4 5" key="1">
    <citation type="submission" date="2017-07" db="EMBL/GenBank/DDBJ databases">
        <title>Draft genome sequence of aerobic hyperthermophilic archaea, Pyrobaculum aerophilum YKB31 and YKB32.</title>
        <authorList>
            <person name="Mochizuki T."/>
            <person name="Berliner A.J."/>
            <person name="Yoshida-Takashima Y."/>
            <person name="Takaki Y."/>
            <person name="Nunoura T."/>
            <person name="Takai K."/>
        </authorList>
    </citation>
    <scope>NUCLEOTIDE SEQUENCE [LARGE SCALE GENOMIC DNA]</scope>
    <source>
        <strain evidence="2 5">YKB31</strain>
        <strain evidence="3 4">YKB32</strain>
    </source>
</reference>
<dbReference type="Proteomes" id="UP000257123">
    <property type="component" value="Unassembled WGS sequence"/>
</dbReference>
<sequence length="96" mass="10686">MYVEINVADARRCVEDVVFELVCTCNLKTLIYAEGSIVKLPPAFTKADFKEVKERLCSGECLAISDGERTYVLVFYTLKMGLANLAQLIKEACNKG</sequence>
<dbReference type="Proteomes" id="UP000651120">
    <property type="component" value="Unassembled WGS sequence"/>
</dbReference>
<comment type="caution">
    <text evidence="2">The sequence shown here is derived from an EMBL/GenBank/DDBJ whole genome shotgun (WGS) entry which is preliminary data.</text>
</comment>
<evidence type="ECO:0000313" key="4">
    <source>
        <dbReference type="Proteomes" id="UP000256877"/>
    </source>
</evidence>
<dbReference type="EMBL" id="NMUF01000007">
    <property type="protein sequence ID" value="RFA99324.1"/>
    <property type="molecule type" value="Genomic_DNA"/>
</dbReference>
<proteinExistence type="predicted"/>
<accession>A0A371R1Z9</accession>